<dbReference type="Proteomes" id="UP000011518">
    <property type="component" value="Unassembled WGS sequence"/>
</dbReference>
<reference evidence="5" key="2">
    <citation type="journal article" date="2013" name="Nat. Commun.">
        <title>Genome of the Chinese tree shrew.</title>
        <authorList>
            <person name="Fan Y."/>
            <person name="Huang Z.Y."/>
            <person name="Cao C.C."/>
            <person name="Chen C.S."/>
            <person name="Chen Y.X."/>
            <person name="Fan D.D."/>
            <person name="He J."/>
            <person name="Hou H.L."/>
            <person name="Hu L."/>
            <person name="Hu X.T."/>
            <person name="Jiang X.T."/>
            <person name="Lai R."/>
            <person name="Lang Y.S."/>
            <person name="Liang B."/>
            <person name="Liao S.G."/>
            <person name="Mu D."/>
            <person name="Ma Y.Y."/>
            <person name="Niu Y.Y."/>
            <person name="Sun X.Q."/>
            <person name="Xia J.Q."/>
            <person name="Xiao J."/>
            <person name="Xiong Z.Q."/>
            <person name="Xu L."/>
            <person name="Yang L."/>
            <person name="Zhang Y."/>
            <person name="Zhao W."/>
            <person name="Zhao X.D."/>
            <person name="Zheng Y.T."/>
            <person name="Zhou J.M."/>
            <person name="Zhu Y.B."/>
            <person name="Zhang G.J."/>
            <person name="Wang J."/>
            <person name="Yao Y.G."/>
        </authorList>
    </citation>
    <scope>NUCLEOTIDE SEQUENCE [LARGE SCALE GENOMIC DNA]</scope>
</reference>
<dbReference type="STRING" id="246437.L9L918"/>
<dbReference type="Gene3D" id="3.10.100.10">
    <property type="entry name" value="Mannose-Binding Protein A, subunit A"/>
    <property type="match status" value="1"/>
</dbReference>
<evidence type="ECO:0000256" key="2">
    <source>
        <dbReference type="ARBA" id="ARBA00023157"/>
    </source>
</evidence>
<dbReference type="EMBL" id="KB320463">
    <property type="protein sequence ID" value="ELW71461.1"/>
    <property type="molecule type" value="Genomic_DNA"/>
</dbReference>
<evidence type="ECO:0000256" key="1">
    <source>
        <dbReference type="ARBA" id="ARBA00022989"/>
    </source>
</evidence>
<dbReference type="PANTHER" id="PTHR46784:SF1">
    <property type="entry name" value="KILLER CELL LECTIN-LIKE RECEPTOR SUBFAMILY B MEMBER 1"/>
    <property type="match status" value="1"/>
</dbReference>
<keyword evidence="1" id="KW-0472">Membrane</keyword>
<dbReference type="InterPro" id="IPR016186">
    <property type="entry name" value="C-type_lectin-like/link_sf"/>
</dbReference>
<dbReference type="GO" id="GO:0009986">
    <property type="term" value="C:cell surface"/>
    <property type="evidence" value="ECO:0007669"/>
    <property type="project" value="TreeGrafter"/>
</dbReference>
<dbReference type="Pfam" id="PF00059">
    <property type="entry name" value="Lectin_C"/>
    <property type="match status" value="1"/>
</dbReference>
<sequence length="129" mass="15097">MTEGPLIYATLKQNSQQKFVTKDNIKNKLSANELLLMKEKQKRHKQKVHRNIAEDITEKDSGDAFYWIGLSYSQEREAWLWENGSALSQDLFPLSHTLNPKNCIVYARKNILDEPCGRKNRYICKQQLI</sequence>
<dbReference type="SUPFAM" id="SSF56436">
    <property type="entry name" value="C-type lectin-like"/>
    <property type="match status" value="1"/>
</dbReference>
<protein>
    <submittedName>
        <fullName evidence="4">Natural killer cells antigen CD94</fullName>
    </submittedName>
</protein>
<dbReference type="GO" id="GO:0038023">
    <property type="term" value="F:signaling receptor activity"/>
    <property type="evidence" value="ECO:0007669"/>
    <property type="project" value="TreeGrafter"/>
</dbReference>
<reference evidence="5" key="1">
    <citation type="submission" date="2012-07" db="EMBL/GenBank/DDBJ databases">
        <title>Genome of the Chinese tree shrew, a rising model animal genetically related to primates.</title>
        <authorList>
            <person name="Zhang G."/>
            <person name="Fan Y."/>
            <person name="Yao Y."/>
            <person name="Huang Z."/>
        </authorList>
    </citation>
    <scope>NUCLEOTIDE SEQUENCE [LARGE SCALE GENOMIC DNA]</scope>
</reference>
<accession>L9L918</accession>
<evidence type="ECO:0000259" key="3">
    <source>
        <dbReference type="PROSITE" id="PS50041"/>
    </source>
</evidence>
<proteinExistence type="predicted"/>
<keyword evidence="5" id="KW-1185">Reference proteome</keyword>
<keyword evidence="1" id="KW-0812">Transmembrane</keyword>
<dbReference type="InterPro" id="IPR051527">
    <property type="entry name" value="KLR_subfamily_B"/>
</dbReference>
<name>L9L918_TUPCH</name>
<evidence type="ECO:0000313" key="5">
    <source>
        <dbReference type="Proteomes" id="UP000011518"/>
    </source>
</evidence>
<dbReference type="GO" id="GO:0042269">
    <property type="term" value="P:regulation of natural killer cell mediated cytotoxicity"/>
    <property type="evidence" value="ECO:0007669"/>
    <property type="project" value="TreeGrafter"/>
</dbReference>
<gene>
    <name evidence="4" type="ORF">TREES_T100020235</name>
</gene>
<dbReference type="AlphaFoldDB" id="L9L918"/>
<dbReference type="PROSITE" id="PS50041">
    <property type="entry name" value="C_TYPE_LECTIN_2"/>
    <property type="match status" value="1"/>
</dbReference>
<dbReference type="InterPro" id="IPR001304">
    <property type="entry name" value="C-type_lectin-like"/>
</dbReference>
<keyword evidence="1" id="KW-1133">Transmembrane helix</keyword>
<dbReference type="GO" id="GO:0005886">
    <property type="term" value="C:plasma membrane"/>
    <property type="evidence" value="ECO:0007669"/>
    <property type="project" value="TreeGrafter"/>
</dbReference>
<evidence type="ECO:0000313" key="4">
    <source>
        <dbReference type="EMBL" id="ELW71461.1"/>
    </source>
</evidence>
<keyword evidence="2" id="KW-1015">Disulfide bond</keyword>
<feature type="domain" description="C-type lectin" evidence="3">
    <location>
        <begin position="30"/>
        <end position="125"/>
    </location>
</feature>
<dbReference type="PANTHER" id="PTHR46784">
    <property type="entry name" value="KILLER CELL LECTIN-LIKE RECEPTOR SUBFAMILY B MEMBER 1"/>
    <property type="match status" value="1"/>
</dbReference>
<dbReference type="InParanoid" id="L9L918"/>
<dbReference type="InterPro" id="IPR016187">
    <property type="entry name" value="CTDL_fold"/>
</dbReference>
<organism evidence="4 5">
    <name type="scientific">Tupaia chinensis</name>
    <name type="common">Chinese tree shrew</name>
    <name type="synonym">Tupaia belangeri chinensis</name>
    <dbReference type="NCBI Taxonomy" id="246437"/>
    <lineage>
        <taxon>Eukaryota</taxon>
        <taxon>Metazoa</taxon>
        <taxon>Chordata</taxon>
        <taxon>Craniata</taxon>
        <taxon>Vertebrata</taxon>
        <taxon>Euteleostomi</taxon>
        <taxon>Mammalia</taxon>
        <taxon>Eutheria</taxon>
        <taxon>Euarchontoglires</taxon>
        <taxon>Scandentia</taxon>
        <taxon>Tupaiidae</taxon>
        <taxon>Tupaia</taxon>
    </lineage>
</organism>